<keyword evidence="3" id="KW-1185">Reference proteome</keyword>
<evidence type="ECO:0000256" key="1">
    <source>
        <dbReference type="SAM" id="MobiDB-lite"/>
    </source>
</evidence>
<feature type="region of interest" description="Disordered" evidence="1">
    <location>
        <begin position="121"/>
        <end position="150"/>
    </location>
</feature>
<sequence>MIGLLIALCLPVVGKTDTWNPVVSYIVLTRNSQLSDFDGAPRRVPNEQLQLSPPQPFHNSAPITNHRPEYQSAEDDGPDHPAHLAVIEHQTKGQLFLSRVVTEKMSQPLYTNTNKPVVNKEEQNNSKVDDQIHFPEDKPVNPDRTQTSSEGTVPYFTERESGSTTLKPIDIILSSGPNATEISVDDRASFDGDPCPAGQIKVNGKCVDKD</sequence>
<feature type="signal peptide" evidence="2">
    <location>
        <begin position="1"/>
        <end position="16"/>
    </location>
</feature>
<name>A0ABM3N5B8_GALME</name>
<proteinExistence type="predicted"/>
<evidence type="ECO:0000313" key="4">
    <source>
        <dbReference type="RefSeq" id="XP_052758782.1"/>
    </source>
</evidence>
<organism evidence="3 4">
    <name type="scientific">Galleria mellonella</name>
    <name type="common">Greater wax moth</name>
    <dbReference type="NCBI Taxonomy" id="7137"/>
    <lineage>
        <taxon>Eukaryota</taxon>
        <taxon>Metazoa</taxon>
        <taxon>Ecdysozoa</taxon>
        <taxon>Arthropoda</taxon>
        <taxon>Hexapoda</taxon>
        <taxon>Insecta</taxon>
        <taxon>Pterygota</taxon>
        <taxon>Neoptera</taxon>
        <taxon>Endopterygota</taxon>
        <taxon>Lepidoptera</taxon>
        <taxon>Glossata</taxon>
        <taxon>Ditrysia</taxon>
        <taxon>Pyraloidea</taxon>
        <taxon>Pyralidae</taxon>
        <taxon>Galleriinae</taxon>
        <taxon>Galleria</taxon>
    </lineage>
</organism>
<feature type="region of interest" description="Disordered" evidence="1">
    <location>
        <begin position="190"/>
        <end position="210"/>
    </location>
</feature>
<gene>
    <name evidence="4" type="primary">LOC128202449</name>
</gene>
<feature type="region of interest" description="Disordered" evidence="1">
    <location>
        <begin position="37"/>
        <end position="81"/>
    </location>
</feature>
<evidence type="ECO:0000256" key="2">
    <source>
        <dbReference type="SAM" id="SignalP"/>
    </source>
</evidence>
<protein>
    <submittedName>
        <fullName evidence="4">Uncharacterized protein LOC128202449</fullName>
    </submittedName>
</protein>
<feature type="chain" id="PRO_5046293046" evidence="2">
    <location>
        <begin position="17"/>
        <end position="210"/>
    </location>
</feature>
<accession>A0ABM3N5B8</accession>
<dbReference type="GeneID" id="128202449"/>
<dbReference type="RefSeq" id="XP_052758782.1">
    <property type="nucleotide sequence ID" value="XM_052902822.1"/>
</dbReference>
<feature type="compositionally biased region" description="Basic and acidic residues" evidence="1">
    <location>
        <begin position="121"/>
        <end position="141"/>
    </location>
</feature>
<feature type="compositionally biased region" description="Polar residues" evidence="1">
    <location>
        <begin position="47"/>
        <end position="63"/>
    </location>
</feature>
<dbReference type="Proteomes" id="UP001652740">
    <property type="component" value="Unplaced"/>
</dbReference>
<evidence type="ECO:0000313" key="3">
    <source>
        <dbReference type="Proteomes" id="UP001652740"/>
    </source>
</evidence>
<keyword evidence="2" id="KW-0732">Signal</keyword>
<reference evidence="4" key="1">
    <citation type="submission" date="2025-08" db="UniProtKB">
        <authorList>
            <consortium name="RefSeq"/>
        </authorList>
    </citation>
    <scope>IDENTIFICATION</scope>
    <source>
        <tissue evidence="4">Whole larvae</tissue>
    </source>
</reference>